<protein>
    <submittedName>
        <fullName evidence="2">Uncharacterized protein</fullName>
    </submittedName>
</protein>
<comment type="caution">
    <text evidence="2">The sequence shown here is derived from an EMBL/GenBank/DDBJ whole genome shotgun (WGS) entry which is preliminary data.</text>
</comment>
<proteinExistence type="predicted"/>
<name>A0A2W5ML63_9GAMM</name>
<dbReference type="Proteomes" id="UP000249046">
    <property type="component" value="Unassembled WGS sequence"/>
</dbReference>
<feature type="region of interest" description="Disordered" evidence="1">
    <location>
        <begin position="1"/>
        <end position="63"/>
    </location>
</feature>
<sequence length="63" mass="6834">MRSQHQPSSDPRSTVPRGGKPAAARSPRGTGVKKGQNGQTNATVGEHQPDYESRKRQARRNPA</sequence>
<dbReference type="EMBL" id="QFPO01000003">
    <property type="protein sequence ID" value="PZQ18383.1"/>
    <property type="molecule type" value="Genomic_DNA"/>
</dbReference>
<evidence type="ECO:0000313" key="3">
    <source>
        <dbReference type="Proteomes" id="UP000249046"/>
    </source>
</evidence>
<dbReference type="AlphaFoldDB" id="A0A2W5ML63"/>
<evidence type="ECO:0000313" key="2">
    <source>
        <dbReference type="EMBL" id="PZQ18383.1"/>
    </source>
</evidence>
<organism evidence="2 3">
    <name type="scientific">Rhodanobacter denitrificans</name>
    <dbReference type="NCBI Taxonomy" id="666685"/>
    <lineage>
        <taxon>Bacteria</taxon>
        <taxon>Pseudomonadati</taxon>
        <taxon>Pseudomonadota</taxon>
        <taxon>Gammaproteobacteria</taxon>
        <taxon>Lysobacterales</taxon>
        <taxon>Rhodanobacteraceae</taxon>
        <taxon>Rhodanobacter</taxon>
    </lineage>
</organism>
<reference evidence="2 3" key="1">
    <citation type="submission" date="2017-08" db="EMBL/GenBank/DDBJ databases">
        <title>Infants hospitalized years apart are colonized by the same room-sourced microbial strains.</title>
        <authorList>
            <person name="Brooks B."/>
            <person name="Olm M.R."/>
            <person name="Firek B.A."/>
            <person name="Baker R."/>
            <person name="Thomas B.C."/>
            <person name="Morowitz M.J."/>
            <person name="Banfield J.F."/>
        </authorList>
    </citation>
    <scope>NUCLEOTIDE SEQUENCE [LARGE SCALE GENOMIC DNA]</scope>
    <source>
        <strain evidence="2">S2_005_003_R2_42</strain>
    </source>
</reference>
<feature type="compositionally biased region" description="Polar residues" evidence="1">
    <location>
        <begin position="1"/>
        <end position="12"/>
    </location>
</feature>
<gene>
    <name evidence="2" type="ORF">DI564_03510</name>
</gene>
<accession>A0A2W5ML63</accession>
<evidence type="ECO:0000256" key="1">
    <source>
        <dbReference type="SAM" id="MobiDB-lite"/>
    </source>
</evidence>